<proteinExistence type="predicted"/>
<comment type="caution">
    <text evidence="1">The sequence shown here is derived from an EMBL/GenBank/DDBJ whole genome shotgun (WGS) entry which is preliminary data.</text>
</comment>
<gene>
    <name evidence="1" type="ORF">F383_31917</name>
</gene>
<sequence>MSAIEQILTFHSQSYYTFQMYLNRIHIHKVIHLFKCPLNHTESNRIRR</sequence>
<accession>A0A0B0MUW1</accession>
<evidence type="ECO:0000313" key="1">
    <source>
        <dbReference type="EMBL" id="KHG05878.1"/>
    </source>
</evidence>
<protein>
    <submittedName>
        <fullName evidence="1">Uncharacterized protein</fullName>
    </submittedName>
</protein>
<dbReference type="Proteomes" id="UP000032142">
    <property type="component" value="Unassembled WGS sequence"/>
</dbReference>
<evidence type="ECO:0000313" key="2">
    <source>
        <dbReference type="Proteomes" id="UP000032142"/>
    </source>
</evidence>
<organism evidence="1 2">
    <name type="scientific">Gossypium arboreum</name>
    <name type="common">Tree cotton</name>
    <name type="synonym">Gossypium nanking</name>
    <dbReference type="NCBI Taxonomy" id="29729"/>
    <lineage>
        <taxon>Eukaryota</taxon>
        <taxon>Viridiplantae</taxon>
        <taxon>Streptophyta</taxon>
        <taxon>Embryophyta</taxon>
        <taxon>Tracheophyta</taxon>
        <taxon>Spermatophyta</taxon>
        <taxon>Magnoliopsida</taxon>
        <taxon>eudicotyledons</taxon>
        <taxon>Gunneridae</taxon>
        <taxon>Pentapetalae</taxon>
        <taxon>rosids</taxon>
        <taxon>malvids</taxon>
        <taxon>Malvales</taxon>
        <taxon>Malvaceae</taxon>
        <taxon>Malvoideae</taxon>
        <taxon>Gossypium</taxon>
    </lineage>
</organism>
<keyword evidence="2" id="KW-1185">Reference proteome</keyword>
<name>A0A0B0MUW1_GOSAR</name>
<dbReference type="EMBL" id="JRRC01439344">
    <property type="protein sequence ID" value="KHG05878.1"/>
    <property type="molecule type" value="Genomic_DNA"/>
</dbReference>
<reference evidence="2" key="1">
    <citation type="submission" date="2014-09" db="EMBL/GenBank/DDBJ databases">
        <authorList>
            <person name="Mudge J."/>
            <person name="Ramaraj T."/>
            <person name="Lindquist I.E."/>
            <person name="Bharti A.K."/>
            <person name="Sundararajan A."/>
            <person name="Cameron C.T."/>
            <person name="Woodward J.E."/>
            <person name="May G.D."/>
            <person name="Brubaker C."/>
            <person name="Broadhvest J."/>
            <person name="Wilkins T.A."/>
        </authorList>
    </citation>
    <scope>NUCLEOTIDE SEQUENCE</scope>
    <source>
        <strain evidence="2">cv. AKA8401</strain>
    </source>
</reference>
<dbReference type="AlphaFoldDB" id="A0A0B0MUW1"/>